<evidence type="ECO:0000313" key="1">
    <source>
        <dbReference type="EMBL" id="CAE4561381.1"/>
    </source>
</evidence>
<protein>
    <submittedName>
        <fullName evidence="1">Uncharacterized protein</fullName>
    </submittedName>
</protein>
<proteinExistence type="predicted"/>
<reference evidence="1" key="1">
    <citation type="submission" date="2021-01" db="EMBL/GenBank/DDBJ databases">
        <authorList>
            <person name="Corre E."/>
            <person name="Pelletier E."/>
            <person name="Niang G."/>
            <person name="Scheremetjew M."/>
            <person name="Finn R."/>
            <person name="Kale V."/>
            <person name="Holt S."/>
            <person name="Cochrane G."/>
            <person name="Meng A."/>
            <person name="Brown T."/>
            <person name="Cohen L."/>
        </authorList>
    </citation>
    <scope>NUCLEOTIDE SEQUENCE</scope>
    <source>
        <strain evidence="1">CCMP3105</strain>
    </source>
</reference>
<gene>
    <name evidence="1" type="ORF">AMON00008_LOCUS1000</name>
</gene>
<organism evidence="1">
    <name type="scientific">Alexandrium monilatum</name>
    <dbReference type="NCBI Taxonomy" id="311494"/>
    <lineage>
        <taxon>Eukaryota</taxon>
        <taxon>Sar</taxon>
        <taxon>Alveolata</taxon>
        <taxon>Dinophyceae</taxon>
        <taxon>Gonyaulacales</taxon>
        <taxon>Pyrocystaceae</taxon>
        <taxon>Alexandrium</taxon>
    </lineage>
</organism>
<dbReference type="EMBL" id="HBNR01001411">
    <property type="protein sequence ID" value="CAE4561381.1"/>
    <property type="molecule type" value="Transcribed_RNA"/>
</dbReference>
<sequence length="346" mass="35887">MASGASRSSSNELSAPYCHVTSAVTVLLEASDPKALARPLRRLGALARQPAEAARARATGECVAATARLAVRGASGSRAGSGSWRCMSRVLFGLLPDSQSTAAAASGALRRGLRLAALVRPGASPAAALQRVSLAVSSGAAPQLQVDALCEELECTLLGAAESCGLKFEKEVQGAQEAGAAPEDSTEDRLARLLRRAHASCISPLLVPLALAAWCQRLQARLSQAQPQAQPQTACTAAGEEYEAAEYEEVREEHRGTTWPALFRVMGRFLAEAAAEAEAEAAWEGGAMVGAEEEAEALQGVARLEAIKPLSWSVRVALIRELLEAGVEGAGAALAARSVCELLAAL</sequence>
<name>A0A7S4PTA0_9DINO</name>
<dbReference type="AlphaFoldDB" id="A0A7S4PTA0"/>
<accession>A0A7S4PTA0</accession>